<evidence type="ECO:0000313" key="2">
    <source>
        <dbReference type="Proteomes" id="UP000054632"/>
    </source>
</evidence>
<name>A0A0V1C7M1_TRIPS</name>
<evidence type="ECO:0000313" key="1">
    <source>
        <dbReference type="EMBL" id="KRY45185.1"/>
    </source>
</evidence>
<feature type="non-terminal residue" evidence="1">
    <location>
        <position position="1"/>
    </location>
</feature>
<dbReference type="AlphaFoldDB" id="A0A0V1C7M1"/>
<feature type="non-terminal residue" evidence="1">
    <location>
        <position position="56"/>
    </location>
</feature>
<gene>
    <name evidence="1" type="ORF">T4A_10464</name>
</gene>
<reference evidence="1 2" key="1">
    <citation type="submission" date="2015-01" db="EMBL/GenBank/DDBJ databases">
        <title>Evolution of Trichinella species and genotypes.</title>
        <authorList>
            <person name="Korhonen P.K."/>
            <person name="Edoardo P."/>
            <person name="Giuseppe L.R."/>
            <person name="Gasser R.B."/>
        </authorList>
    </citation>
    <scope>NUCLEOTIDE SEQUENCE [LARGE SCALE GENOMIC DNA]</scope>
    <source>
        <strain evidence="1">ISS13</strain>
    </source>
</reference>
<dbReference type="Proteomes" id="UP000054632">
    <property type="component" value="Unassembled WGS sequence"/>
</dbReference>
<sequence length="56" mass="6729">LHAIRRTVCYANVNCPKREIYQIFQKITDCGILEIWRILKQTVLVVRMIKLFHKTN</sequence>
<dbReference type="EMBL" id="JYDR01004150">
    <property type="protein sequence ID" value="KRY45185.1"/>
    <property type="molecule type" value="Genomic_DNA"/>
</dbReference>
<comment type="caution">
    <text evidence="1">The sequence shown here is derived from an EMBL/GenBank/DDBJ whole genome shotgun (WGS) entry which is preliminary data.</text>
</comment>
<proteinExistence type="predicted"/>
<organism evidence="1 2">
    <name type="scientific">Trichinella pseudospiralis</name>
    <name type="common">Parasitic roundworm</name>
    <dbReference type="NCBI Taxonomy" id="6337"/>
    <lineage>
        <taxon>Eukaryota</taxon>
        <taxon>Metazoa</taxon>
        <taxon>Ecdysozoa</taxon>
        <taxon>Nematoda</taxon>
        <taxon>Enoplea</taxon>
        <taxon>Dorylaimia</taxon>
        <taxon>Trichinellida</taxon>
        <taxon>Trichinellidae</taxon>
        <taxon>Trichinella</taxon>
    </lineage>
</organism>
<accession>A0A0V1C7M1</accession>
<protein>
    <submittedName>
        <fullName evidence="1">Uncharacterized protein</fullName>
    </submittedName>
</protein>